<protein>
    <recommendedName>
        <fullName evidence="8">Ribonuclease VapC</fullName>
        <shortName evidence="8">RNase VapC</shortName>
        <ecNumber evidence="8">3.1.-.-</ecNumber>
    </recommendedName>
    <alternativeName>
        <fullName evidence="8">Toxin VapC</fullName>
    </alternativeName>
</protein>
<dbReference type="InterPro" id="IPR029060">
    <property type="entry name" value="PIN-like_dom_sf"/>
</dbReference>
<dbReference type="OrthoDB" id="9804823at2"/>
<comment type="function">
    <text evidence="8">Toxic component of a toxin-antitoxin (TA) system. An RNase.</text>
</comment>
<dbReference type="InterPro" id="IPR002716">
    <property type="entry name" value="PIN_dom"/>
</dbReference>
<proteinExistence type="inferred from homology"/>
<dbReference type="CDD" id="cd09881">
    <property type="entry name" value="PIN_VapC4-5_FitB-like"/>
    <property type="match status" value="1"/>
</dbReference>
<evidence type="ECO:0000256" key="2">
    <source>
        <dbReference type="ARBA" id="ARBA00022649"/>
    </source>
</evidence>
<comment type="similarity">
    <text evidence="7 8">Belongs to the PINc/VapC protein family.</text>
</comment>
<dbReference type="KEGG" id="mgk:FSB76_05695"/>
<dbReference type="HAMAP" id="MF_00265">
    <property type="entry name" value="VapC_Nob1"/>
    <property type="match status" value="1"/>
</dbReference>
<reference evidence="10 11" key="1">
    <citation type="journal article" date="2013" name="J. Microbiol.">
        <title>Mucilaginibacter ginsenosidivorax sp. nov., with ginsenoside converting activity isolated from sediment.</title>
        <authorList>
            <person name="Kim J.K."/>
            <person name="Choi T.E."/>
            <person name="Liu Q.M."/>
            <person name="Park H.Y."/>
            <person name="Yi T.H."/>
            <person name="Yoon M.H."/>
            <person name="Kim S.C."/>
            <person name="Im W.T."/>
        </authorList>
    </citation>
    <scope>NUCLEOTIDE SEQUENCE [LARGE SCALE GENOMIC DNA]</scope>
    <source>
        <strain evidence="10 11">KHI28</strain>
    </source>
</reference>
<feature type="domain" description="PIN" evidence="9">
    <location>
        <begin position="7"/>
        <end position="124"/>
    </location>
</feature>
<sequence>MAAKIAVVDTSLLIDFFRKSDKSNSKLILLIDNGYKFCISAITEYEIYTGATTAQMDYWKKFLKNIEVLNFDSAAVVKAVAINKALKIKSRQIAMADLFIAAIAISNNLPIATLNKKHFERVDDLALIDME</sequence>
<dbReference type="AlphaFoldDB" id="A0A5B8VW15"/>
<evidence type="ECO:0000313" key="11">
    <source>
        <dbReference type="Proteomes" id="UP000321362"/>
    </source>
</evidence>
<dbReference type="SUPFAM" id="SSF88723">
    <property type="entry name" value="PIN domain-like"/>
    <property type="match status" value="1"/>
</dbReference>
<dbReference type="EMBL" id="CP042437">
    <property type="protein sequence ID" value="QEC75463.1"/>
    <property type="molecule type" value="Genomic_DNA"/>
</dbReference>
<dbReference type="Pfam" id="PF01850">
    <property type="entry name" value="PIN"/>
    <property type="match status" value="1"/>
</dbReference>
<evidence type="ECO:0000256" key="5">
    <source>
        <dbReference type="ARBA" id="ARBA00022801"/>
    </source>
</evidence>
<evidence type="ECO:0000259" key="9">
    <source>
        <dbReference type="Pfam" id="PF01850"/>
    </source>
</evidence>
<evidence type="ECO:0000256" key="6">
    <source>
        <dbReference type="ARBA" id="ARBA00022842"/>
    </source>
</evidence>
<keyword evidence="2 8" id="KW-1277">Toxin-antitoxin system</keyword>
<dbReference type="GO" id="GO:0000287">
    <property type="term" value="F:magnesium ion binding"/>
    <property type="evidence" value="ECO:0007669"/>
    <property type="project" value="UniProtKB-UniRule"/>
</dbReference>
<name>A0A5B8VW15_9SPHI</name>
<keyword evidence="3 8" id="KW-0540">Nuclease</keyword>
<dbReference type="GO" id="GO:0016787">
    <property type="term" value="F:hydrolase activity"/>
    <property type="evidence" value="ECO:0007669"/>
    <property type="project" value="UniProtKB-KW"/>
</dbReference>
<gene>
    <name evidence="8" type="primary">vapC</name>
    <name evidence="10" type="ORF">FSB76_05695</name>
</gene>
<keyword evidence="8" id="KW-0800">Toxin</keyword>
<dbReference type="InterPro" id="IPR022907">
    <property type="entry name" value="VapC_family"/>
</dbReference>
<dbReference type="PANTHER" id="PTHR33653">
    <property type="entry name" value="RIBONUCLEASE VAPC2"/>
    <property type="match status" value="1"/>
</dbReference>
<dbReference type="RefSeq" id="WP_147052609.1">
    <property type="nucleotide sequence ID" value="NZ_CP042437.1"/>
</dbReference>
<evidence type="ECO:0000256" key="3">
    <source>
        <dbReference type="ARBA" id="ARBA00022722"/>
    </source>
</evidence>
<keyword evidence="6 8" id="KW-0460">Magnesium</keyword>
<dbReference type="GO" id="GO:0004540">
    <property type="term" value="F:RNA nuclease activity"/>
    <property type="evidence" value="ECO:0007669"/>
    <property type="project" value="InterPro"/>
</dbReference>
<keyword evidence="5 8" id="KW-0378">Hydrolase</keyword>
<dbReference type="Gene3D" id="3.40.50.1010">
    <property type="entry name" value="5'-nuclease"/>
    <property type="match status" value="1"/>
</dbReference>
<evidence type="ECO:0000313" key="10">
    <source>
        <dbReference type="EMBL" id="QEC75463.1"/>
    </source>
</evidence>
<feature type="binding site" evidence="8">
    <location>
        <position position="9"/>
    </location>
    <ligand>
        <name>Mg(2+)</name>
        <dbReference type="ChEBI" id="CHEBI:18420"/>
    </ligand>
</feature>
<dbReference type="InterPro" id="IPR050556">
    <property type="entry name" value="Type_II_TA_system_RNase"/>
</dbReference>
<dbReference type="Proteomes" id="UP000321362">
    <property type="component" value="Chromosome"/>
</dbReference>
<dbReference type="PANTHER" id="PTHR33653:SF1">
    <property type="entry name" value="RIBONUCLEASE VAPC2"/>
    <property type="match status" value="1"/>
</dbReference>
<dbReference type="GO" id="GO:0090729">
    <property type="term" value="F:toxin activity"/>
    <property type="evidence" value="ECO:0007669"/>
    <property type="project" value="UniProtKB-KW"/>
</dbReference>
<evidence type="ECO:0000256" key="8">
    <source>
        <dbReference type="HAMAP-Rule" id="MF_00265"/>
    </source>
</evidence>
<evidence type="ECO:0000256" key="4">
    <source>
        <dbReference type="ARBA" id="ARBA00022723"/>
    </source>
</evidence>
<keyword evidence="11" id="KW-1185">Reference proteome</keyword>
<organism evidence="10 11">
    <name type="scientific">Mucilaginibacter ginsenosidivorax</name>
    <dbReference type="NCBI Taxonomy" id="862126"/>
    <lineage>
        <taxon>Bacteria</taxon>
        <taxon>Pseudomonadati</taxon>
        <taxon>Bacteroidota</taxon>
        <taxon>Sphingobacteriia</taxon>
        <taxon>Sphingobacteriales</taxon>
        <taxon>Sphingobacteriaceae</taxon>
        <taxon>Mucilaginibacter</taxon>
    </lineage>
</organism>
<comment type="cofactor">
    <cofactor evidence="1 8">
        <name>Mg(2+)</name>
        <dbReference type="ChEBI" id="CHEBI:18420"/>
    </cofactor>
</comment>
<evidence type="ECO:0000256" key="1">
    <source>
        <dbReference type="ARBA" id="ARBA00001946"/>
    </source>
</evidence>
<dbReference type="EC" id="3.1.-.-" evidence="8"/>
<keyword evidence="4 8" id="KW-0479">Metal-binding</keyword>
<evidence type="ECO:0000256" key="7">
    <source>
        <dbReference type="ARBA" id="ARBA00038093"/>
    </source>
</evidence>
<feature type="binding site" evidence="8">
    <location>
        <position position="97"/>
    </location>
    <ligand>
        <name>Mg(2+)</name>
        <dbReference type="ChEBI" id="CHEBI:18420"/>
    </ligand>
</feature>
<accession>A0A5B8VW15</accession>